<accession>A0ABY9YVY7</accession>
<proteinExistence type="predicted"/>
<sequence>MDVYGGADEMRVDEILLSDFISPALLGSHRASVVSGFLNRYRFGLFPKNYKVVFFGLSDVMEQSRFIDEYALNNIGLHSSDVSRGR</sequence>
<dbReference type="RefSeq" id="WP_311882098.1">
    <property type="nucleotide sequence ID" value="NZ_CP119391.1"/>
</dbReference>
<dbReference type="EMBL" id="CP119391">
    <property type="protein sequence ID" value="WNK19034.1"/>
    <property type="molecule type" value="Genomic_DNA"/>
</dbReference>
<dbReference type="Proteomes" id="UP001301869">
    <property type="component" value="Chromosome"/>
</dbReference>
<keyword evidence="2" id="KW-1185">Reference proteome</keyword>
<protein>
    <submittedName>
        <fullName evidence="1">Uncharacterized protein</fullName>
    </submittedName>
</protein>
<evidence type="ECO:0000313" key="1">
    <source>
        <dbReference type="EMBL" id="WNK19034.1"/>
    </source>
</evidence>
<organism evidence="1 2">
    <name type="scientific">Halomonas piscis</name>
    <dbReference type="NCBI Taxonomy" id="3031727"/>
    <lineage>
        <taxon>Bacteria</taxon>
        <taxon>Pseudomonadati</taxon>
        <taxon>Pseudomonadota</taxon>
        <taxon>Gammaproteobacteria</taxon>
        <taxon>Oceanospirillales</taxon>
        <taxon>Halomonadaceae</taxon>
        <taxon>Halomonas</taxon>
    </lineage>
</organism>
<evidence type="ECO:0000313" key="2">
    <source>
        <dbReference type="Proteomes" id="UP001301869"/>
    </source>
</evidence>
<gene>
    <name evidence="1" type="ORF">P1P91_09075</name>
</gene>
<name>A0ABY9YVY7_9GAMM</name>
<reference evidence="1 2" key="1">
    <citation type="submission" date="2023-03" db="EMBL/GenBank/DDBJ databases">
        <title>Halomonas sp. nov., isolated from Korean tranditional fermented seafood 'Jeotgal'.</title>
        <authorList>
            <person name="Kim B."/>
            <person name="Shin N.-R."/>
        </authorList>
    </citation>
    <scope>NUCLEOTIDE SEQUENCE [LARGE SCALE GENOMIC DNA]</scope>
    <source>
        <strain evidence="1 2">SG2L-4</strain>
    </source>
</reference>